<dbReference type="HOGENOM" id="CLU_3088856_0_0_1"/>
<protein>
    <submittedName>
        <fullName evidence="2">Uncharacterized protein</fullName>
    </submittedName>
</protein>
<reference evidence="3" key="2">
    <citation type="submission" date="2015-01" db="EMBL/GenBank/DDBJ databases">
        <title>Evolutionary Origins and Diversification of the Mycorrhizal Mutualists.</title>
        <authorList>
            <consortium name="DOE Joint Genome Institute"/>
            <consortium name="Mycorrhizal Genomics Consortium"/>
            <person name="Kohler A."/>
            <person name="Kuo A."/>
            <person name="Nagy L.G."/>
            <person name="Floudas D."/>
            <person name="Copeland A."/>
            <person name="Barry K.W."/>
            <person name="Cichocki N."/>
            <person name="Veneault-Fourrey C."/>
            <person name="LaButti K."/>
            <person name="Lindquist E.A."/>
            <person name="Lipzen A."/>
            <person name="Lundell T."/>
            <person name="Morin E."/>
            <person name="Murat C."/>
            <person name="Riley R."/>
            <person name="Ohm R."/>
            <person name="Sun H."/>
            <person name="Tunlid A."/>
            <person name="Henrissat B."/>
            <person name="Grigoriev I.V."/>
            <person name="Hibbett D.S."/>
            <person name="Martin F."/>
        </authorList>
    </citation>
    <scope>NUCLEOTIDE SEQUENCE [LARGE SCALE GENOMIC DNA]</scope>
    <source>
        <strain evidence="3">UH-Slu-Lm8-n1</strain>
    </source>
</reference>
<dbReference type="InParanoid" id="A0A0D0A998"/>
<dbReference type="Proteomes" id="UP000054485">
    <property type="component" value="Unassembled WGS sequence"/>
</dbReference>
<proteinExistence type="predicted"/>
<feature type="signal peptide" evidence="1">
    <location>
        <begin position="1"/>
        <end position="19"/>
    </location>
</feature>
<evidence type="ECO:0000313" key="2">
    <source>
        <dbReference type="EMBL" id="KIK38341.1"/>
    </source>
</evidence>
<evidence type="ECO:0000256" key="1">
    <source>
        <dbReference type="SAM" id="SignalP"/>
    </source>
</evidence>
<accession>A0A0D0A998</accession>
<keyword evidence="3" id="KW-1185">Reference proteome</keyword>
<dbReference type="AlphaFoldDB" id="A0A0D0A998"/>
<gene>
    <name evidence="2" type="ORF">CY34DRAFT_809473</name>
</gene>
<feature type="chain" id="PRO_5002207098" evidence="1">
    <location>
        <begin position="20"/>
        <end position="52"/>
    </location>
</feature>
<dbReference type="EMBL" id="KN835399">
    <property type="protein sequence ID" value="KIK38341.1"/>
    <property type="molecule type" value="Genomic_DNA"/>
</dbReference>
<sequence>MRFAFVVAVFAAVVSATDAVSEGCPIVCLVDSHCKSCSDDQYCVLFFCYPHR</sequence>
<organism evidence="2 3">
    <name type="scientific">Suillus luteus UH-Slu-Lm8-n1</name>
    <dbReference type="NCBI Taxonomy" id="930992"/>
    <lineage>
        <taxon>Eukaryota</taxon>
        <taxon>Fungi</taxon>
        <taxon>Dikarya</taxon>
        <taxon>Basidiomycota</taxon>
        <taxon>Agaricomycotina</taxon>
        <taxon>Agaricomycetes</taxon>
        <taxon>Agaricomycetidae</taxon>
        <taxon>Boletales</taxon>
        <taxon>Suillineae</taxon>
        <taxon>Suillaceae</taxon>
        <taxon>Suillus</taxon>
    </lineage>
</organism>
<reference evidence="2 3" key="1">
    <citation type="submission" date="2014-04" db="EMBL/GenBank/DDBJ databases">
        <authorList>
            <consortium name="DOE Joint Genome Institute"/>
            <person name="Kuo A."/>
            <person name="Ruytinx J."/>
            <person name="Rineau F."/>
            <person name="Colpaert J."/>
            <person name="Kohler A."/>
            <person name="Nagy L.G."/>
            <person name="Floudas D."/>
            <person name="Copeland A."/>
            <person name="Barry K.W."/>
            <person name="Cichocki N."/>
            <person name="Veneault-Fourrey C."/>
            <person name="LaButti K."/>
            <person name="Lindquist E.A."/>
            <person name="Lipzen A."/>
            <person name="Lundell T."/>
            <person name="Morin E."/>
            <person name="Murat C."/>
            <person name="Sun H."/>
            <person name="Tunlid A."/>
            <person name="Henrissat B."/>
            <person name="Grigoriev I.V."/>
            <person name="Hibbett D.S."/>
            <person name="Martin F."/>
            <person name="Nordberg H.P."/>
            <person name="Cantor M.N."/>
            <person name="Hua S.X."/>
        </authorList>
    </citation>
    <scope>NUCLEOTIDE SEQUENCE [LARGE SCALE GENOMIC DNA]</scope>
    <source>
        <strain evidence="2 3">UH-Slu-Lm8-n1</strain>
    </source>
</reference>
<keyword evidence="1" id="KW-0732">Signal</keyword>
<name>A0A0D0A998_9AGAM</name>
<evidence type="ECO:0000313" key="3">
    <source>
        <dbReference type="Proteomes" id="UP000054485"/>
    </source>
</evidence>